<feature type="compositionally biased region" description="Pro residues" evidence="1">
    <location>
        <begin position="334"/>
        <end position="343"/>
    </location>
</feature>
<name>A0A9Q9EN48_9PEZI</name>
<protein>
    <submittedName>
        <fullName evidence="2">Uncharacterized protein</fullName>
    </submittedName>
</protein>
<feature type="region of interest" description="Disordered" evidence="1">
    <location>
        <begin position="50"/>
        <end position="168"/>
    </location>
</feature>
<proteinExistence type="predicted"/>
<feature type="compositionally biased region" description="Polar residues" evidence="1">
    <location>
        <begin position="387"/>
        <end position="406"/>
    </location>
</feature>
<feature type="compositionally biased region" description="Polar residues" evidence="1">
    <location>
        <begin position="51"/>
        <end position="71"/>
    </location>
</feature>
<dbReference type="EMBL" id="CP099424">
    <property type="protein sequence ID" value="USW55128.1"/>
    <property type="molecule type" value="Genomic_DNA"/>
</dbReference>
<evidence type="ECO:0000313" key="3">
    <source>
        <dbReference type="Proteomes" id="UP001056384"/>
    </source>
</evidence>
<feature type="compositionally biased region" description="Basic and acidic residues" evidence="1">
    <location>
        <begin position="240"/>
        <end position="259"/>
    </location>
</feature>
<evidence type="ECO:0000313" key="2">
    <source>
        <dbReference type="EMBL" id="USW55128.1"/>
    </source>
</evidence>
<sequence length="526" mass="58434">MPQYSIMQDRPWVEQPGRKSLAPSASVYSEDDYQATFRDSVMPEVPPLRVQKQNQYSTSQQITDNGPQVRQSRLPIFKQVRSMLHKPSKLDMSLIGRPRESSQSGNSTASEVKHPSRKSSRDTYEVRRHWPERGSSSSKDASPVSALRDSDLEKSVPPGSDWETIDFERTPVSDVADFAYRKQGGPTQVSAYARANATSETPCPTVRLIDIKRKPAPRSLSLAENVLPTQTQSPSPPPSRDTDHGSITEMTRGYRDPRSHFSWTTYGGSDTPGLGSFDLASRPSMDRPSTGRSVESEVPRYGHHLSRLGEDTVVSRFSWSTTNTGLPSSQARPDSPPPSPPAAIPTKYKTPPVQSILSRHRPIQRQDREEWNPQPRRVCSAAPVLPSDTSASVKSQLNVVTSNHQRSATDEAPGSAKKSLPLPPDMVSPISPMSHLELLLAKEQDIILQRKNIEKAIVGNAKIENASPMDVAFAEVRAAKKELEILRVRSEEIRLEERDIGISIARARRKEGYGEEEGLWVRRVTG</sequence>
<gene>
    <name evidence="2" type="ORF">Slin15195_G084470</name>
</gene>
<feature type="region of interest" description="Disordered" evidence="1">
    <location>
        <begin position="1"/>
        <end position="26"/>
    </location>
</feature>
<evidence type="ECO:0000256" key="1">
    <source>
        <dbReference type="SAM" id="MobiDB-lite"/>
    </source>
</evidence>
<feature type="region of interest" description="Disordered" evidence="1">
    <location>
        <begin position="220"/>
        <end position="298"/>
    </location>
</feature>
<keyword evidence="3" id="KW-1185">Reference proteome</keyword>
<organism evidence="2 3">
    <name type="scientific">Septoria linicola</name>
    <dbReference type="NCBI Taxonomy" id="215465"/>
    <lineage>
        <taxon>Eukaryota</taxon>
        <taxon>Fungi</taxon>
        <taxon>Dikarya</taxon>
        <taxon>Ascomycota</taxon>
        <taxon>Pezizomycotina</taxon>
        <taxon>Dothideomycetes</taxon>
        <taxon>Dothideomycetidae</taxon>
        <taxon>Mycosphaerellales</taxon>
        <taxon>Mycosphaerellaceae</taxon>
        <taxon>Septoria</taxon>
    </lineage>
</organism>
<reference evidence="2" key="1">
    <citation type="submission" date="2022-06" db="EMBL/GenBank/DDBJ databases">
        <title>Complete genome sequences of two strains of the flax pathogen Septoria linicola.</title>
        <authorList>
            <person name="Lapalu N."/>
            <person name="Simon A."/>
            <person name="Demenou B."/>
            <person name="Paumier D."/>
            <person name="Guillot M.-P."/>
            <person name="Gout L."/>
            <person name="Valade R."/>
        </authorList>
    </citation>
    <scope>NUCLEOTIDE SEQUENCE</scope>
    <source>
        <strain evidence="2">SE15195</strain>
    </source>
</reference>
<accession>A0A9Q9EN48</accession>
<dbReference type="Proteomes" id="UP001056384">
    <property type="component" value="Chromosome 7"/>
</dbReference>
<feature type="compositionally biased region" description="Basic and acidic residues" evidence="1">
    <location>
        <begin position="111"/>
        <end position="132"/>
    </location>
</feature>
<dbReference type="AlphaFoldDB" id="A0A9Q9EN48"/>
<feature type="region of interest" description="Disordered" evidence="1">
    <location>
        <begin position="320"/>
        <end position="423"/>
    </location>
</feature>
<feature type="compositionally biased region" description="Low complexity" evidence="1">
    <location>
        <begin position="135"/>
        <end position="145"/>
    </location>
</feature>
<dbReference type="OrthoDB" id="4507572at2759"/>
<feature type="compositionally biased region" description="Polar residues" evidence="1">
    <location>
        <begin position="101"/>
        <end position="110"/>
    </location>
</feature>